<dbReference type="Proteomes" id="UP000305760">
    <property type="component" value="Unassembled WGS sequence"/>
</dbReference>
<reference evidence="3 4" key="1">
    <citation type="submission" date="2019-03" db="EMBL/GenBank/DDBJ databases">
        <title>Arenimonas daejeonensis sp. nov., isolated from compost.</title>
        <authorList>
            <person name="Jeon C.O."/>
        </authorList>
    </citation>
    <scope>NUCLEOTIDE SEQUENCE [LARGE SCALE GENOMIC DNA]</scope>
    <source>
        <strain evidence="3 4">R29</strain>
    </source>
</reference>
<dbReference type="EMBL" id="SMDR01000001">
    <property type="protein sequence ID" value="TNJ35774.1"/>
    <property type="molecule type" value="Genomic_DNA"/>
</dbReference>
<dbReference type="OrthoDB" id="9785707at2"/>
<protein>
    <recommendedName>
        <fullName evidence="5">DUF4019 domain-containing protein</fullName>
    </recommendedName>
</protein>
<dbReference type="InterPro" id="IPR032710">
    <property type="entry name" value="NTF2-like_dom_sf"/>
</dbReference>
<keyword evidence="2" id="KW-0732">Signal</keyword>
<dbReference type="RefSeq" id="WP_139447562.1">
    <property type="nucleotide sequence ID" value="NZ_SMDR01000001.1"/>
</dbReference>
<feature type="signal peptide" evidence="2">
    <location>
        <begin position="1"/>
        <end position="24"/>
    </location>
</feature>
<organism evidence="3 4">
    <name type="scientific">Arenimonas terrae</name>
    <dbReference type="NCBI Taxonomy" id="2546226"/>
    <lineage>
        <taxon>Bacteria</taxon>
        <taxon>Pseudomonadati</taxon>
        <taxon>Pseudomonadota</taxon>
        <taxon>Gammaproteobacteria</taxon>
        <taxon>Lysobacterales</taxon>
        <taxon>Lysobacteraceae</taxon>
        <taxon>Arenimonas</taxon>
    </lineage>
</organism>
<keyword evidence="4" id="KW-1185">Reference proteome</keyword>
<gene>
    <name evidence="3" type="ORF">E1B00_08530</name>
</gene>
<dbReference type="SUPFAM" id="SSF54427">
    <property type="entry name" value="NTF2-like"/>
    <property type="match status" value="1"/>
</dbReference>
<feature type="compositionally biased region" description="Acidic residues" evidence="1">
    <location>
        <begin position="49"/>
        <end position="64"/>
    </location>
</feature>
<feature type="region of interest" description="Disordered" evidence="1">
    <location>
        <begin position="46"/>
        <end position="65"/>
    </location>
</feature>
<accession>A0A5C4RXL0</accession>
<evidence type="ECO:0000256" key="2">
    <source>
        <dbReference type="SAM" id="SignalP"/>
    </source>
</evidence>
<feature type="chain" id="PRO_5022964739" description="DUF4019 domain-containing protein" evidence="2">
    <location>
        <begin position="25"/>
        <end position="301"/>
    </location>
</feature>
<evidence type="ECO:0000313" key="3">
    <source>
        <dbReference type="EMBL" id="TNJ35774.1"/>
    </source>
</evidence>
<evidence type="ECO:0008006" key="5">
    <source>
        <dbReference type="Google" id="ProtNLM"/>
    </source>
</evidence>
<name>A0A5C4RXL0_9GAMM</name>
<proteinExistence type="predicted"/>
<evidence type="ECO:0000256" key="1">
    <source>
        <dbReference type="SAM" id="MobiDB-lite"/>
    </source>
</evidence>
<comment type="caution">
    <text evidence="3">The sequence shown here is derived from an EMBL/GenBank/DDBJ whole genome shotgun (WGS) entry which is preliminary data.</text>
</comment>
<dbReference type="AlphaFoldDB" id="A0A5C4RXL0"/>
<evidence type="ECO:0000313" key="4">
    <source>
        <dbReference type="Proteomes" id="UP000305760"/>
    </source>
</evidence>
<sequence>MRTATLPLALAALGLGLLPTLASARVEGHCEYEGRKVALVDGAAWAVPEDPEDDDDEGYEDDAPEVPSGPPLMLAFVTFAVDAGALARATDREDALRDQSWAQDESARLELTVEDGVVGQQYLWISPGTNISYSSNEVGQYKAAAGAKGRVSGEYRFTPEDGQELDCRVSFDLALLGDPKDAPPPPGTPLPPGGGEPGAAYLAMNKALHAGDFDAMLALMPADRAAMMRDARKDPDFAAQMALAQAMSPSKVKITGGRQDGDRAWVEFTAVEAGSPRVGTAEMVREGGRWIMLKESTRDPD</sequence>